<dbReference type="RefSeq" id="WP_264503132.1">
    <property type="nucleotide sequence ID" value="NZ_JAPDDS010000015.1"/>
</dbReference>
<sequence length="171" mass="19007">MRRHLTPRIAGGIALLGIGFALGYYGDSGDPRGTEGDHQPQQVGHEMSAPSDSPHGEESSLARRVRGMLEAIIIPQVYFENTTVEEAVDFLRLRVRELDPEPDPHMRGISIHLRRTADSTSAGYDLQADNISAWALLNRIARDNRLVIQVTDRGIELTPSMDFHAELLEAR</sequence>
<feature type="region of interest" description="Disordered" evidence="1">
    <location>
        <begin position="29"/>
        <end position="60"/>
    </location>
</feature>
<evidence type="ECO:0000256" key="1">
    <source>
        <dbReference type="SAM" id="MobiDB-lite"/>
    </source>
</evidence>
<gene>
    <name evidence="2" type="ORF">OKA04_20730</name>
</gene>
<dbReference type="Proteomes" id="UP001207930">
    <property type="component" value="Unassembled WGS sequence"/>
</dbReference>
<evidence type="ECO:0000313" key="2">
    <source>
        <dbReference type="EMBL" id="MCW1887177.1"/>
    </source>
</evidence>
<proteinExistence type="predicted"/>
<name>A0ABT3FUF0_9BACT</name>
<dbReference type="EMBL" id="JAPDDS010000015">
    <property type="protein sequence ID" value="MCW1887177.1"/>
    <property type="molecule type" value="Genomic_DNA"/>
</dbReference>
<accession>A0ABT3FUF0</accession>
<organism evidence="2 3">
    <name type="scientific">Luteolibacter flavescens</name>
    <dbReference type="NCBI Taxonomy" id="1859460"/>
    <lineage>
        <taxon>Bacteria</taxon>
        <taxon>Pseudomonadati</taxon>
        <taxon>Verrucomicrobiota</taxon>
        <taxon>Verrucomicrobiia</taxon>
        <taxon>Verrucomicrobiales</taxon>
        <taxon>Verrucomicrobiaceae</taxon>
        <taxon>Luteolibacter</taxon>
    </lineage>
</organism>
<protein>
    <recommendedName>
        <fullName evidence="4">GerMN domain-containing protein</fullName>
    </recommendedName>
</protein>
<evidence type="ECO:0008006" key="4">
    <source>
        <dbReference type="Google" id="ProtNLM"/>
    </source>
</evidence>
<keyword evidence="3" id="KW-1185">Reference proteome</keyword>
<reference evidence="2 3" key="1">
    <citation type="submission" date="2022-10" db="EMBL/GenBank/DDBJ databases">
        <title>Luteolibacter flavescens strain MCCC 1K03193, whole genome shotgun sequencing project.</title>
        <authorList>
            <person name="Zhao G."/>
            <person name="Shen L."/>
        </authorList>
    </citation>
    <scope>NUCLEOTIDE SEQUENCE [LARGE SCALE GENOMIC DNA]</scope>
    <source>
        <strain evidence="2 3">MCCC 1K03193</strain>
    </source>
</reference>
<evidence type="ECO:0000313" key="3">
    <source>
        <dbReference type="Proteomes" id="UP001207930"/>
    </source>
</evidence>
<feature type="compositionally biased region" description="Basic and acidic residues" evidence="1">
    <location>
        <begin position="29"/>
        <end position="38"/>
    </location>
</feature>
<comment type="caution">
    <text evidence="2">The sequence shown here is derived from an EMBL/GenBank/DDBJ whole genome shotgun (WGS) entry which is preliminary data.</text>
</comment>